<dbReference type="PROSITE" id="PS50112">
    <property type="entry name" value="PAS"/>
    <property type="match status" value="1"/>
</dbReference>
<evidence type="ECO:0000313" key="5">
    <source>
        <dbReference type="Proteomes" id="UP000321234"/>
    </source>
</evidence>
<dbReference type="Pfam" id="PF13185">
    <property type="entry name" value="GAF_2"/>
    <property type="match status" value="1"/>
</dbReference>
<dbReference type="InterPro" id="IPR003018">
    <property type="entry name" value="GAF"/>
</dbReference>
<gene>
    <name evidence="4" type="ORF">FMM08_11875</name>
</gene>
<dbReference type="SUPFAM" id="SSF81606">
    <property type="entry name" value="PP2C-like"/>
    <property type="match status" value="1"/>
</dbReference>
<dbReference type="InterPro" id="IPR001932">
    <property type="entry name" value="PPM-type_phosphatase-like_dom"/>
</dbReference>
<dbReference type="SMART" id="SM00331">
    <property type="entry name" value="PP2C_SIG"/>
    <property type="match status" value="1"/>
</dbReference>
<feature type="domain" description="PAS" evidence="3">
    <location>
        <begin position="2"/>
        <end position="85"/>
    </location>
</feature>
<dbReference type="CDD" id="cd00130">
    <property type="entry name" value="PAS"/>
    <property type="match status" value="1"/>
</dbReference>
<dbReference type="RefSeq" id="WP_147926554.1">
    <property type="nucleotide sequence ID" value="NZ_VKAC01000006.1"/>
</dbReference>
<feature type="region of interest" description="Disordered" evidence="2">
    <location>
        <begin position="641"/>
        <end position="661"/>
    </location>
</feature>
<keyword evidence="1" id="KW-0378">Hydrolase</keyword>
<accession>A0A5C8ZE57</accession>
<dbReference type="InterPro" id="IPR000014">
    <property type="entry name" value="PAS"/>
</dbReference>
<dbReference type="PANTHER" id="PTHR43156:SF2">
    <property type="entry name" value="STAGE II SPORULATION PROTEIN E"/>
    <property type="match status" value="1"/>
</dbReference>
<name>A0A5C8ZE57_9ACTN</name>
<dbReference type="Pfam" id="PF08448">
    <property type="entry name" value="PAS_4"/>
    <property type="match status" value="1"/>
</dbReference>
<dbReference type="InterPro" id="IPR035965">
    <property type="entry name" value="PAS-like_dom_sf"/>
</dbReference>
<dbReference type="GO" id="GO:0016791">
    <property type="term" value="F:phosphatase activity"/>
    <property type="evidence" value="ECO:0007669"/>
    <property type="project" value="TreeGrafter"/>
</dbReference>
<dbReference type="SUPFAM" id="SSF55785">
    <property type="entry name" value="PYP-like sensor domain (PAS domain)"/>
    <property type="match status" value="1"/>
</dbReference>
<dbReference type="PANTHER" id="PTHR43156">
    <property type="entry name" value="STAGE II SPORULATION PROTEIN E-RELATED"/>
    <property type="match status" value="1"/>
</dbReference>
<evidence type="ECO:0000259" key="3">
    <source>
        <dbReference type="PROSITE" id="PS50112"/>
    </source>
</evidence>
<evidence type="ECO:0000256" key="2">
    <source>
        <dbReference type="SAM" id="MobiDB-lite"/>
    </source>
</evidence>
<dbReference type="EMBL" id="VKAC01000006">
    <property type="protein sequence ID" value="TXR56122.1"/>
    <property type="molecule type" value="Genomic_DNA"/>
</dbReference>
<evidence type="ECO:0000313" key="4">
    <source>
        <dbReference type="EMBL" id="TXR56122.1"/>
    </source>
</evidence>
<keyword evidence="5" id="KW-1185">Reference proteome</keyword>
<dbReference type="Proteomes" id="UP000321234">
    <property type="component" value="Unassembled WGS sequence"/>
</dbReference>
<dbReference type="Pfam" id="PF07228">
    <property type="entry name" value="SpoIIE"/>
    <property type="match status" value="1"/>
</dbReference>
<comment type="caution">
    <text evidence="4">The sequence shown here is derived from an EMBL/GenBank/DDBJ whole genome shotgun (WGS) entry which is preliminary data.</text>
</comment>
<dbReference type="InterPro" id="IPR013656">
    <property type="entry name" value="PAS_4"/>
</dbReference>
<reference evidence="4 5" key="1">
    <citation type="submission" date="2019-07" db="EMBL/GenBank/DDBJ databases">
        <title>Quadrisphaera sp. strain DD2A genome sequencing and assembly.</title>
        <authorList>
            <person name="Kim I."/>
        </authorList>
    </citation>
    <scope>NUCLEOTIDE SEQUENCE [LARGE SCALE GENOMIC DNA]</scope>
    <source>
        <strain evidence="4 5">DD2A</strain>
    </source>
</reference>
<dbReference type="NCBIfam" id="TIGR00229">
    <property type="entry name" value="sensory_box"/>
    <property type="match status" value="1"/>
</dbReference>
<protein>
    <submittedName>
        <fullName evidence="4">SpoIIE family protein phosphatase</fullName>
    </submittedName>
</protein>
<dbReference type="SMART" id="SM00065">
    <property type="entry name" value="GAF"/>
    <property type="match status" value="1"/>
</dbReference>
<dbReference type="InterPro" id="IPR052016">
    <property type="entry name" value="Bact_Sigma-Reg"/>
</dbReference>
<evidence type="ECO:0000256" key="1">
    <source>
        <dbReference type="ARBA" id="ARBA00022801"/>
    </source>
</evidence>
<dbReference type="Gene3D" id="3.30.450.40">
    <property type="match status" value="1"/>
</dbReference>
<sequence length="661" mass="69536">MSRENLRSVFDALPFACVLLDTDLVIVQVSGVYATTMGMTREQLVGRHLFDAFPRSDAAEEAVRRGAVDPVVLVRASLQRVLDTGQPDPVPLQKYDLPDARSPTGFSERWWSFTTFPVTEPLTAAAAPALAPVRSGAQGSETAPVRVSGLLHLTEDVTDEVARRTGLPAGALQAVAEEVQRSTALLRGRTRELEADLYARAVQVQALTAARETAASRLAGLARTALALAEARSVQDLTDQISDQGLAALGCDGGAVAIFTPGDATTMDLTITDGFGEATQRDYARLPSDSPLPACVAATTGRTVLLHDAAASTGWGPEMGAVMASSGSQAFACLPLTAGGHRLGALVAGWRDPQVFDAEQVELLSAFAAQCAQVLDRLLVAEAERAAALAAAAAWETLQRSLLTAPPEPDHAQVVVRYRAAARAAQVGGDWYDAFIQPDGSSVLVIGDVIGHDTIAAAAMGQVRTMLRSVAAHTGEGPAAVLTATDRLLRTLMLETSATALVARLEQSPDERARGVSRVRWSSAGHLPPLLIDGHGAVTLLGAMGADLMLGVDPQTPRHESEVTVDRGSTLLLYTDGLVERRGESLEVGLERLRLAAEDLAAAGAGLDDLVDGLLVRLVDVQGERADDDVALIAVRLHRQDRPRPAEAGPRSLPEDVAADG</sequence>
<dbReference type="Gene3D" id="3.30.450.20">
    <property type="entry name" value="PAS domain"/>
    <property type="match status" value="1"/>
</dbReference>
<dbReference type="OrthoDB" id="319881at2"/>
<proteinExistence type="predicted"/>
<dbReference type="Gene3D" id="3.60.40.10">
    <property type="entry name" value="PPM-type phosphatase domain"/>
    <property type="match status" value="1"/>
</dbReference>
<dbReference type="InterPro" id="IPR036457">
    <property type="entry name" value="PPM-type-like_dom_sf"/>
</dbReference>
<organism evidence="4 5">
    <name type="scientific">Quadrisphaera setariae</name>
    <dbReference type="NCBI Taxonomy" id="2593304"/>
    <lineage>
        <taxon>Bacteria</taxon>
        <taxon>Bacillati</taxon>
        <taxon>Actinomycetota</taxon>
        <taxon>Actinomycetes</taxon>
        <taxon>Kineosporiales</taxon>
        <taxon>Kineosporiaceae</taxon>
        <taxon>Quadrisphaera</taxon>
    </lineage>
</organism>
<dbReference type="SMART" id="SM00091">
    <property type="entry name" value="PAS"/>
    <property type="match status" value="1"/>
</dbReference>
<dbReference type="InterPro" id="IPR029016">
    <property type="entry name" value="GAF-like_dom_sf"/>
</dbReference>
<dbReference type="AlphaFoldDB" id="A0A5C8ZE57"/>
<dbReference type="SUPFAM" id="SSF55781">
    <property type="entry name" value="GAF domain-like"/>
    <property type="match status" value="1"/>
</dbReference>